<keyword evidence="1" id="KW-0812">Transmembrane</keyword>
<feature type="transmembrane region" description="Helical" evidence="1">
    <location>
        <begin position="6"/>
        <end position="28"/>
    </location>
</feature>
<dbReference type="Pfam" id="PF11446">
    <property type="entry name" value="DUF2897"/>
    <property type="match status" value="1"/>
</dbReference>
<organism evidence="2 3">
    <name type="scientific">Pseudoalteromonas rubra</name>
    <dbReference type="NCBI Taxonomy" id="43658"/>
    <lineage>
        <taxon>Bacteria</taxon>
        <taxon>Pseudomonadati</taxon>
        <taxon>Pseudomonadota</taxon>
        <taxon>Gammaproteobacteria</taxon>
        <taxon>Alteromonadales</taxon>
        <taxon>Pseudoalteromonadaceae</taxon>
        <taxon>Pseudoalteromonas</taxon>
    </lineage>
</organism>
<proteinExistence type="predicted"/>
<evidence type="ECO:0000256" key="1">
    <source>
        <dbReference type="SAM" id="Phobius"/>
    </source>
</evidence>
<keyword evidence="1" id="KW-1133">Transmembrane helix</keyword>
<protein>
    <submittedName>
        <fullName evidence="2">DUF2897 domain-containing protein</fullName>
    </submittedName>
</protein>
<dbReference type="RefSeq" id="WP_125716361.1">
    <property type="nucleotide sequence ID" value="NZ_PPUZ01000080.1"/>
</dbReference>
<sequence length="58" mass="6833">MENTLPTWHVILIIVMVLGFIISNIMLLKYMTRFDVKGKLDKQTKPEPEAEQEEKEDK</sequence>
<dbReference type="EMBL" id="PPUZ01000080">
    <property type="protein sequence ID" value="RZM73206.1"/>
    <property type="molecule type" value="Genomic_DNA"/>
</dbReference>
<comment type="caution">
    <text evidence="2">The sequence shown here is derived from an EMBL/GenBank/DDBJ whole genome shotgun (WGS) entry which is preliminary data.</text>
</comment>
<dbReference type="InterPro" id="IPR021550">
    <property type="entry name" value="DUF2897"/>
</dbReference>
<name>A0A4Q7E023_9GAMM</name>
<evidence type="ECO:0000313" key="3">
    <source>
        <dbReference type="Proteomes" id="UP000292345"/>
    </source>
</evidence>
<dbReference type="AlphaFoldDB" id="A0A4Q7E023"/>
<keyword evidence="1" id="KW-0472">Membrane</keyword>
<evidence type="ECO:0000313" key="2">
    <source>
        <dbReference type="EMBL" id="RZM73206.1"/>
    </source>
</evidence>
<gene>
    <name evidence="2" type="ORF">C3B51_21020</name>
</gene>
<dbReference type="Proteomes" id="UP000292345">
    <property type="component" value="Unassembled WGS sequence"/>
</dbReference>
<accession>A0A4Q7E023</accession>
<reference evidence="2 3" key="1">
    <citation type="submission" date="2018-01" db="EMBL/GenBank/DDBJ databases">
        <title>Co-occurrence of chitin degradation, pigmentation and bioactivity in marine Pseudoalteromonas.</title>
        <authorList>
            <person name="Paulsen S."/>
            <person name="Gram L."/>
            <person name="Machado H."/>
        </authorList>
    </citation>
    <scope>NUCLEOTIDE SEQUENCE [LARGE SCALE GENOMIC DNA]</scope>
    <source>
        <strain evidence="2 3">S1946</strain>
    </source>
</reference>